<dbReference type="InterPro" id="IPR029063">
    <property type="entry name" value="SAM-dependent_MTases_sf"/>
</dbReference>
<dbReference type="SUPFAM" id="SSF53335">
    <property type="entry name" value="S-adenosyl-L-methionine-dependent methyltransferases"/>
    <property type="match status" value="1"/>
</dbReference>
<gene>
    <name evidence="2" type="ordered locus">MEALZ_3269</name>
</gene>
<proteinExistence type="predicted"/>
<evidence type="ECO:0000313" key="3">
    <source>
        <dbReference type="Proteomes" id="UP000008315"/>
    </source>
</evidence>
<reference evidence="3" key="1">
    <citation type="journal article" date="2012" name="J. Bacteriol.">
        <title>Genome sequence of the haloalkaliphilic methanotrophic bacterium Methylomicrobium alcaliphilum 20Z.</title>
        <authorList>
            <person name="Vuilleumier S."/>
            <person name="Khmelenina V.N."/>
            <person name="Bringel F."/>
            <person name="Reshetnikov A.S."/>
            <person name="Lajus A."/>
            <person name="Mangenot S."/>
            <person name="Rouy Z."/>
            <person name="Op den Camp H.J."/>
            <person name="Jetten M.S."/>
            <person name="Dispirito A.A."/>
            <person name="Dunfield P."/>
            <person name="Klotz M.G."/>
            <person name="Semrau J.D."/>
            <person name="Stein L.Y."/>
            <person name="Barbe V."/>
            <person name="Medigue C."/>
            <person name="Trotsenko Y.A."/>
            <person name="Kalyuzhnaya M.G."/>
        </authorList>
    </citation>
    <scope>NUCLEOTIDE SEQUENCE [LARGE SCALE GENOMIC DNA]</scope>
    <source>
        <strain evidence="3">DSM 19304 / NCIMB 14124 / VKM B-2133 / 20Z</strain>
    </source>
</reference>
<dbReference type="PATRIC" id="fig|271065.3.peg.3364"/>
<dbReference type="RefSeq" id="WP_014149692.1">
    <property type="nucleotide sequence ID" value="NZ_CP184748.1"/>
</dbReference>
<feature type="domain" description="Methyltransferase type 11" evidence="1">
    <location>
        <begin position="102"/>
        <end position="185"/>
    </location>
</feature>
<sequence length="237" mass="26398">MSEMNSNQSINKGFAADHARRAKALKILKVIEDAGKAGNTSLKLLDIGNAAISSLSSFADFRVWGMPAEERRKPIHGGLAAAPCCRHPRQAYPTPFLISKLGIAAGNGSIAFYLAQYFDVTSVDFVDQRSESEGYSFCPLDGERLPFDAQSFDIVISNHVIEHVADADVHLAEIGRVLKPDGLVYLATPNRLWPWEVHYRVLLLQYLPQELRDMLGYNYCLIRLALHRAETTPNNKQ</sequence>
<dbReference type="Gene3D" id="3.40.50.150">
    <property type="entry name" value="Vaccinia Virus protein VP39"/>
    <property type="match status" value="1"/>
</dbReference>
<organism evidence="2 3">
    <name type="scientific">Methylotuvimicrobium alcaliphilum (strain DSM 19304 / NCIMB 14124 / VKM B-2133 / 20Z)</name>
    <name type="common">Methylomicrobium alcaliphilum</name>
    <dbReference type="NCBI Taxonomy" id="1091494"/>
    <lineage>
        <taxon>Bacteria</taxon>
        <taxon>Pseudomonadati</taxon>
        <taxon>Pseudomonadota</taxon>
        <taxon>Gammaproteobacteria</taxon>
        <taxon>Methylococcales</taxon>
        <taxon>Methylococcaceae</taxon>
        <taxon>Methylotuvimicrobium</taxon>
    </lineage>
</organism>
<dbReference type="Pfam" id="PF08241">
    <property type="entry name" value="Methyltransf_11"/>
    <property type="match status" value="1"/>
</dbReference>
<dbReference type="EMBL" id="FO082060">
    <property type="protein sequence ID" value="CCE24934.1"/>
    <property type="molecule type" value="Genomic_DNA"/>
</dbReference>
<dbReference type="GO" id="GO:0008757">
    <property type="term" value="F:S-adenosylmethionine-dependent methyltransferase activity"/>
    <property type="evidence" value="ECO:0007669"/>
    <property type="project" value="InterPro"/>
</dbReference>
<dbReference type="AlphaFoldDB" id="G4T4C3"/>
<dbReference type="InterPro" id="IPR013216">
    <property type="entry name" value="Methyltransf_11"/>
</dbReference>
<evidence type="ECO:0000259" key="1">
    <source>
        <dbReference type="Pfam" id="PF08241"/>
    </source>
</evidence>
<keyword evidence="3" id="KW-1185">Reference proteome</keyword>
<name>G4T4C3_META2</name>
<accession>G4T4C3</accession>
<evidence type="ECO:0000313" key="2">
    <source>
        <dbReference type="EMBL" id="CCE24934.1"/>
    </source>
</evidence>
<dbReference type="HOGENOM" id="CLU_1169578_0_0_6"/>
<dbReference type="KEGG" id="mah:MEALZ_3269"/>
<protein>
    <recommendedName>
        <fullName evidence="1">Methyltransferase type 11 domain-containing protein</fullName>
    </recommendedName>
</protein>
<dbReference type="STRING" id="1091494.MEALZ_3269"/>
<dbReference type="PANTHER" id="PTHR43591">
    <property type="entry name" value="METHYLTRANSFERASE"/>
    <property type="match status" value="1"/>
</dbReference>
<dbReference type="Proteomes" id="UP000008315">
    <property type="component" value="Chromosome"/>
</dbReference>
<dbReference type="CDD" id="cd02440">
    <property type="entry name" value="AdoMet_MTases"/>
    <property type="match status" value="1"/>
</dbReference>